<protein>
    <submittedName>
        <fullName evidence="1">Topology modulation protein</fullName>
    </submittedName>
</protein>
<name>A0A1Y0EC97_9RHOB</name>
<dbReference type="KEGG" id="lvs:LOKVESSMR4R_01726"/>
<dbReference type="RefSeq" id="WP_087207509.1">
    <property type="nucleotide sequence ID" value="NZ_CP021431.1"/>
</dbReference>
<dbReference type="PANTHER" id="PTHR37816">
    <property type="entry name" value="YALI0E33011P"/>
    <property type="match status" value="1"/>
</dbReference>
<keyword evidence="2" id="KW-1185">Reference proteome</keyword>
<evidence type="ECO:0000313" key="1">
    <source>
        <dbReference type="EMBL" id="ARU01040.1"/>
    </source>
</evidence>
<organism evidence="1 2">
    <name type="scientific">Yoonia vestfoldensis</name>
    <dbReference type="NCBI Taxonomy" id="245188"/>
    <lineage>
        <taxon>Bacteria</taxon>
        <taxon>Pseudomonadati</taxon>
        <taxon>Pseudomonadota</taxon>
        <taxon>Alphaproteobacteria</taxon>
        <taxon>Rhodobacterales</taxon>
        <taxon>Paracoccaceae</taxon>
        <taxon>Yoonia</taxon>
    </lineage>
</organism>
<dbReference type="SUPFAM" id="SSF52540">
    <property type="entry name" value="P-loop containing nucleoside triphosphate hydrolases"/>
    <property type="match status" value="1"/>
</dbReference>
<dbReference type="OrthoDB" id="7210594at2"/>
<dbReference type="EMBL" id="CP021431">
    <property type="protein sequence ID" value="ARU01040.1"/>
    <property type="molecule type" value="Genomic_DNA"/>
</dbReference>
<reference evidence="1 2" key="1">
    <citation type="submission" date="2017-05" db="EMBL/GenBank/DDBJ databases">
        <title>Genome Sequence of Loktanella vestfoldensis Strain SMR4r Isolated from a Culture of the Diatom Skeletonema marinoi.</title>
        <authorList>
            <person name="Topel M."/>
            <person name="Pinder M.I.M."/>
            <person name="Johansson O.N."/>
            <person name="Kourtchenko O."/>
            <person name="Godhe A."/>
            <person name="Clarke A.K."/>
        </authorList>
    </citation>
    <scope>NUCLEOTIDE SEQUENCE [LARGE SCALE GENOMIC DNA]</scope>
    <source>
        <strain evidence="1 2">SMR4r</strain>
    </source>
</reference>
<dbReference type="Proteomes" id="UP000195273">
    <property type="component" value="Chromosome"/>
</dbReference>
<dbReference type="InterPro" id="IPR027417">
    <property type="entry name" value="P-loop_NTPase"/>
</dbReference>
<sequence>MKKVIITGSNGVGKSHFAAKLALARPEVPVISFDAIKLQKDWRQRPRAEIDAALAEALEKEAWILEGGPSLLAQAVEKADVLVWLDPPEHVRAWRLATRPWKHRGKTRSELPPGNIDWPWQQYKFAIRSLKNRSKFRTYISDVFGSADGPQKWRCRNENDRNEVITRWAKASI</sequence>
<evidence type="ECO:0000313" key="2">
    <source>
        <dbReference type="Proteomes" id="UP000195273"/>
    </source>
</evidence>
<dbReference type="PANTHER" id="PTHR37816:SF2">
    <property type="entry name" value="DNA TOPOLOGY MODULATION PROTEIN FLAR-RELATED PROTEIN"/>
    <property type="match status" value="1"/>
</dbReference>
<proteinExistence type="predicted"/>
<gene>
    <name evidence="1" type="ORF">LOKVESSMR4R_01726</name>
</gene>
<dbReference type="Gene3D" id="3.40.50.300">
    <property type="entry name" value="P-loop containing nucleotide triphosphate hydrolases"/>
    <property type="match status" value="1"/>
</dbReference>
<accession>A0A1Y0EC97</accession>
<dbReference type="AlphaFoldDB" id="A0A1Y0EC97"/>
<dbReference type="InterPro" id="IPR052922">
    <property type="entry name" value="Cytidylate_Kinase-2"/>
</dbReference>